<dbReference type="Pfam" id="PF06584">
    <property type="entry name" value="DIRP"/>
    <property type="match status" value="1"/>
</dbReference>
<dbReference type="EMBL" id="JACVVK020000146">
    <property type="protein sequence ID" value="KAK7488817.1"/>
    <property type="molecule type" value="Genomic_DNA"/>
</dbReference>
<evidence type="ECO:0000313" key="7">
    <source>
        <dbReference type="EMBL" id="KAK7488817.1"/>
    </source>
</evidence>
<dbReference type="Gene3D" id="3.50.4.10">
    <property type="entry name" value="Hepatocyte Growth Factor"/>
    <property type="match status" value="1"/>
</dbReference>
<sequence>MSFVSVLLVLLLLAIVSGQDRAGQQAEAASTIFTAATLDDCKGACNNDPQCFIITFTSNFGITVCRLFHIEPTVSDSAGATYSVRTCDPVCPRSSQCSAGQVSFVTGQDGCPQCVCKVRHRGFYLSRDHFEIEARSTWRKIRSRPPRIRKKNQRFYNDDEETDYSPIRSPKKQPKVSHTPSATGRSPVPPMPDRRTAQAIGVRLRNLLKLPKAHKWVCYEFFYSNLDGPLFLGENDFCICLQESFPQLKTKKLTRVEWCKIRRLMGKPRRCSAAFFDEERRALHERREKIRLLQQRKLNEFNSLKDLPEEIPLHLVIGTKVTARLRKPQDGLFTGTIEALDTVDNSYRVTFDKAGLGTHSIPDYEVLSNEPADTIPITAFQQKQRPRQGLFSPPKFVPGLASPGPQMQDGDPLLSGAPFKGRLMSLEGGTYGGFPIKFLVLVTRLSKILKVKKDWVDQLKDMNTQAEKMRSYQQPISVEFQRSYADVVLELEKLNKDLNDYLVGVQQYCQELAPEQGLPTMDQPSEVKKKCDEEAQNTVQHICQSMFHNRKTAKNERVLNLVKGLTSLMLQIRTFSESEFNSFEFRSLQDSLKEIKETLDGNNINTFQNNVEIHISHIQSGLSQMGNLHAFAASASDV</sequence>
<dbReference type="InterPro" id="IPR033471">
    <property type="entry name" value="DIRP"/>
</dbReference>
<proteinExistence type="inferred from homology"/>
<dbReference type="Proteomes" id="UP001519460">
    <property type="component" value="Unassembled WGS sequence"/>
</dbReference>
<feature type="domain" description="DIRP" evidence="6">
    <location>
        <begin position="222"/>
        <end position="327"/>
    </location>
</feature>
<name>A0ABD0KPG4_9CAEN</name>
<dbReference type="AlphaFoldDB" id="A0ABD0KPG4"/>
<gene>
    <name evidence="7" type="ORF">BaRGS_00019952</name>
</gene>
<protein>
    <recommendedName>
        <fullName evidence="6">DIRP domain-containing protein</fullName>
    </recommendedName>
</protein>
<dbReference type="InterPro" id="IPR045831">
    <property type="entry name" value="LIN9_C"/>
</dbReference>
<evidence type="ECO:0000256" key="5">
    <source>
        <dbReference type="SAM" id="SignalP"/>
    </source>
</evidence>
<evidence type="ECO:0000259" key="6">
    <source>
        <dbReference type="SMART" id="SM01135"/>
    </source>
</evidence>
<dbReference type="InterPro" id="IPR010561">
    <property type="entry name" value="LIN-9/ALY1"/>
</dbReference>
<comment type="similarity">
    <text evidence="2">Belongs to the lin-9 family.</text>
</comment>
<feature type="region of interest" description="Disordered" evidence="4">
    <location>
        <begin position="149"/>
        <end position="194"/>
    </location>
</feature>
<feature type="signal peptide" evidence="5">
    <location>
        <begin position="1"/>
        <end position="18"/>
    </location>
</feature>
<organism evidence="7 8">
    <name type="scientific">Batillaria attramentaria</name>
    <dbReference type="NCBI Taxonomy" id="370345"/>
    <lineage>
        <taxon>Eukaryota</taxon>
        <taxon>Metazoa</taxon>
        <taxon>Spiralia</taxon>
        <taxon>Lophotrochozoa</taxon>
        <taxon>Mollusca</taxon>
        <taxon>Gastropoda</taxon>
        <taxon>Caenogastropoda</taxon>
        <taxon>Sorbeoconcha</taxon>
        <taxon>Cerithioidea</taxon>
        <taxon>Batillariidae</taxon>
        <taxon>Batillaria</taxon>
    </lineage>
</organism>
<dbReference type="GO" id="GO:0005634">
    <property type="term" value="C:nucleus"/>
    <property type="evidence" value="ECO:0007669"/>
    <property type="project" value="UniProtKB-SubCell"/>
</dbReference>
<evidence type="ECO:0000256" key="4">
    <source>
        <dbReference type="SAM" id="MobiDB-lite"/>
    </source>
</evidence>
<evidence type="ECO:0000256" key="2">
    <source>
        <dbReference type="ARBA" id="ARBA00006732"/>
    </source>
</evidence>
<reference evidence="7 8" key="1">
    <citation type="journal article" date="2023" name="Sci. Data">
        <title>Genome assembly of the Korean intertidal mud-creeper Batillaria attramentaria.</title>
        <authorList>
            <person name="Patra A.K."/>
            <person name="Ho P.T."/>
            <person name="Jun S."/>
            <person name="Lee S.J."/>
            <person name="Kim Y."/>
            <person name="Won Y.J."/>
        </authorList>
    </citation>
    <scope>NUCLEOTIDE SEQUENCE [LARGE SCALE GENOMIC DNA]</scope>
    <source>
        <strain evidence="7">Wonlab-2016</strain>
    </source>
</reference>
<dbReference type="Pfam" id="PF19438">
    <property type="entry name" value="LIN9_C"/>
    <property type="match status" value="1"/>
</dbReference>
<accession>A0ABD0KPG4</accession>
<comment type="subcellular location">
    <subcellularLocation>
        <location evidence="1">Nucleus</location>
    </subcellularLocation>
</comment>
<keyword evidence="8" id="KW-1185">Reference proteome</keyword>
<evidence type="ECO:0000313" key="8">
    <source>
        <dbReference type="Proteomes" id="UP001519460"/>
    </source>
</evidence>
<dbReference type="PANTHER" id="PTHR21689:SF2">
    <property type="entry name" value="PROTEIN LIN-9 HOMOLOG"/>
    <property type="match status" value="1"/>
</dbReference>
<evidence type="ECO:0000256" key="3">
    <source>
        <dbReference type="ARBA" id="ARBA00023242"/>
    </source>
</evidence>
<feature type="chain" id="PRO_5044793961" description="DIRP domain-containing protein" evidence="5">
    <location>
        <begin position="19"/>
        <end position="638"/>
    </location>
</feature>
<keyword evidence="5" id="KW-0732">Signal</keyword>
<dbReference type="SMART" id="SM01135">
    <property type="entry name" value="DIRP"/>
    <property type="match status" value="1"/>
</dbReference>
<evidence type="ECO:0000256" key="1">
    <source>
        <dbReference type="ARBA" id="ARBA00004123"/>
    </source>
</evidence>
<dbReference type="PANTHER" id="PTHR21689">
    <property type="entry name" value="LIN-9"/>
    <property type="match status" value="1"/>
</dbReference>
<comment type="caution">
    <text evidence="7">The sequence shown here is derived from an EMBL/GenBank/DDBJ whole genome shotgun (WGS) entry which is preliminary data.</text>
</comment>
<keyword evidence="3" id="KW-0539">Nucleus</keyword>